<keyword evidence="3" id="KW-1185">Reference proteome</keyword>
<feature type="compositionally biased region" description="Acidic residues" evidence="1">
    <location>
        <begin position="68"/>
        <end position="77"/>
    </location>
</feature>
<accession>A0AAE1AGJ8</accession>
<evidence type="ECO:0000256" key="1">
    <source>
        <dbReference type="SAM" id="MobiDB-lite"/>
    </source>
</evidence>
<evidence type="ECO:0000313" key="3">
    <source>
        <dbReference type="Proteomes" id="UP001283361"/>
    </source>
</evidence>
<evidence type="ECO:0000313" key="2">
    <source>
        <dbReference type="EMBL" id="KAK3787564.1"/>
    </source>
</evidence>
<organism evidence="2 3">
    <name type="scientific">Elysia crispata</name>
    <name type="common">lettuce slug</name>
    <dbReference type="NCBI Taxonomy" id="231223"/>
    <lineage>
        <taxon>Eukaryota</taxon>
        <taxon>Metazoa</taxon>
        <taxon>Spiralia</taxon>
        <taxon>Lophotrochozoa</taxon>
        <taxon>Mollusca</taxon>
        <taxon>Gastropoda</taxon>
        <taxon>Heterobranchia</taxon>
        <taxon>Euthyneura</taxon>
        <taxon>Panpulmonata</taxon>
        <taxon>Sacoglossa</taxon>
        <taxon>Placobranchoidea</taxon>
        <taxon>Plakobranchidae</taxon>
        <taxon>Elysia</taxon>
    </lineage>
</organism>
<feature type="region of interest" description="Disordered" evidence="1">
    <location>
        <begin position="64"/>
        <end position="87"/>
    </location>
</feature>
<protein>
    <submittedName>
        <fullName evidence="2">Uncharacterized protein</fullName>
    </submittedName>
</protein>
<name>A0AAE1AGJ8_9GAST</name>
<dbReference type="Proteomes" id="UP001283361">
    <property type="component" value="Unassembled WGS sequence"/>
</dbReference>
<dbReference type="EMBL" id="JAWDGP010001860">
    <property type="protein sequence ID" value="KAK3787564.1"/>
    <property type="molecule type" value="Genomic_DNA"/>
</dbReference>
<dbReference type="AlphaFoldDB" id="A0AAE1AGJ8"/>
<proteinExistence type="predicted"/>
<comment type="caution">
    <text evidence="2">The sequence shown here is derived from an EMBL/GenBank/DDBJ whole genome shotgun (WGS) entry which is preliminary data.</text>
</comment>
<reference evidence="2" key="1">
    <citation type="journal article" date="2023" name="G3 (Bethesda)">
        <title>A reference genome for the long-term kleptoplast-retaining sea slug Elysia crispata morphotype clarki.</title>
        <authorList>
            <person name="Eastman K.E."/>
            <person name="Pendleton A.L."/>
            <person name="Shaikh M.A."/>
            <person name="Suttiyut T."/>
            <person name="Ogas R."/>
            <person name="Tomko P."/>
            <person name="Gavelis G."/>
            <person name="Widhalm J.R."/>
            <person name="Wisecaver J.H."/>
        </authorList>
    </citation>
    <scope>NUCLEOTIDE SEQUENCE</scope>
    <source>
        <strain evidence="2">ECLA1</strain>
    </source>
</reference>
<gene>
    <name evidence="2" type="ORF">RRG08_042105</name>
</gene>
<sequence length="87" mass="9786">MGPENRYSGGYSRFRHTAERPWKMAKNVNKKQPNKRYTVSEVLDLLEDCGDYESADVYIEPPDVNALTDEDSGDENEAVQATSQAVS</sequence>